<keyword evidence="3 6" id="KW-1133">Transmembrane helix</keyword>
<organism evidence="8">
    <name type="scientific">Zeugodacus cucurbitae</name>
    <name type="common">Melon fruit fly</name>
    <name type="synonym">Bactrocera cucurbitae</name>
    <dbReference type="NCBI Taxonomy" id="28588"/>
    <lineage>
        <taxon>Eukaryota</taxon>
        <taxon>Metazoa</taxon>
        <taxon>Ecdysozoa</taxon>
        <taxon>Arthropoda</taxon>
        <taxon>Hexapoda</taxon>
        <taxon>Insecta</taxon>
        <taxon>Pterygota</taxon>
        <taxon>Neoptera</taxon>
        <taxon>Endopterygota</taxon>
        <taxon>Diptera</taxon>
        <taxon>Brachycera</taxon>
        <taxon>Muscomorpha</taxon>
        <taxon>Tephritoidea</taxon>
        <taxon>Tephritidae</taxon>
        <taxon>Zeugodacus</taxon>
        <taxon>Zeugodacus</taxon>
    </lineage>
</organism>
<dbReference type="PANTHER" id="PTHR12428:SF65">
    <property type="entry name" value="CYTOCHROME C OXIDASE ASSEMBLY PROTEIN COX18, MITOCHONDRIAL"/>
    <property type="match status" value="1"/>
</dbReference>
<keyword evidence="2 5" id="KW-0812">Transmembrane</keyword>
<name>A0A0A1XSP6_ZEUCU</name>
<feature type="transmembrane region" description="Helical" evidence="6">
    <location>
        <begin position="291"/>
        <end position="316"/>
    </location>
</feature>
<sequence>MLHFRSLQSKIVPHIRQNHPFLIYGRTVSSFGSSSSLSKKLSADTNNNKPTCLMRLQHRSFSEAATATTIAGTQVQSPFTGFWLTLSQSTPVAYIQDALTTIHDYSGLPWWASIVATTILFRTLITLPLAIYQHKIMARLELLALEMSAIVAELKKEAAIAMKKFNWTEKQTRLVYNRSLKKQWNALVVRENCHPAKTFIVLWGQIPLWICQSVALRNLVHMMPDPTTLQAQIIYTEMTIGGFGWIPNLTEVDSSYILPVSLGLINLGIIQMQTILRNRPTTRLQKYATNVFRVLTVAMVPVACSVPSALCVYWVASSSYSLAQNLLLTAPVVRRAVGIPHTNSEIENPYERIWLRMKAVTATSEQKAVVKSTNVTENETKSK</sequence>
<evidence type="ECO:0000313" key="8">
    <source>
        <dbReference type="EMBL" id="JAD13905.1"/>
    </source>
</evidence>
<evidence type="ECO:0000259" key="7">
    <source>
        <dbReference type="Pfam" id="PF02096"/>
    </source>
</evidence>
<evidence type="ECO:0000256" key="4">
    <source>
        <dbReference type="ARBA" id="ARBA00023136"/>
    </source>
</evidence>
<keyword evidence="4 6" id="KW-0472">Membrane</keyword>
<dbReference type="AlphaFoldDB" id="A0A0A1XSP6"/>
<evidence type="ECO:0000256" key="5">
    <source>
        <dbReference type="RuleBase" id="RU003945"/>
    </source>
</evidence>
<dbReference type="CDD" id="cd20069">
    <property type="entry name" value="5TM_Oxa1-like"/>
    <property type="match status" value="1"/>
</dbReference>
<dbReference type="GO" id="GO:0033617">
    <property type="term" value="P:mitochondrial respiratory chain complex IV assembly"/>
    <property type="evidence" value="ECO:0007669"/>
    <property type="project" value="TreeGrafter"/>
</dbReference>
<evidence type="ECO:0000256" key="6">
    <source>
        <dbReference type="SAM" id="Phobius"/>
    </source>
</evidence>
<gene>
    <name evidence="8" type="primary">Cox18</name>
    <name evidence="8" type="ORF">g.14682</name>
</gene>
<feature type="transmembrane region" description="Helical" evidence="6">
    <location>
        <begin position="110"/>
        <end position="132"/>
    </location>
</feature>
<comment type="subcellular location">
    <subcellularLocation>
        <location evidence="1 5">Membrane</location>
        <topology evidence="1 5">Multi-pass membrane protein</topology>
    </subcellularLocation>
</comment>
<dbReference type="InterPro" id="IPR001708">
    <property type="entry name" value="YidC/ALB3/OXA1/COX18"/>
</dbReference>
<dbReference type="Pfam" id="PF02096">
    <property type="entry name" value="60KD_IMP"/>
    <property type="match status" value="1"/>
</dbReference>
<evidence type="ECO:0000256" key="2">
    <source>
        <dbReference type="ARBA" id="ARBA00022692"/>
    </source>
</evidence>
<accession>A0A0A1XSP6</accession>
<dbReference type="PANTHER" id="PTHR12428">
    <property type="entry name" value="OXA1"/>
    <property type="match status" value="1"/>
</dbReference>
<evidence type="ECO:0000256" key="1">
    <source>
        <dbReference type="ARBA" id="ARBA00004141"/>
    </source>
</evidence>
<dbReference type="GO" id="GO:0005743">
    <property type="term" value="C:mitochondrial inner membrane"/>
    <property type="evidence" value="ECO:0007669"/>
    <property type="project" value="TreeGrafter"/>
</dbReference>
<dbReference type="GO" id="GO:0032977">
    <property type="term" value="F:membrane insertase activity"/>
    <property type="evidence" value="ECO:0007669"/>
    <property type="project" value="InterPro"/>
</dbReference>
<feature type="domain" description="Membrane insertase YidC/Oxa/ALB C-terminal" evidence="7">
    <location>
        <begin position="110"/>
        <end position="328"/>
    </location>
</feature>
<proteinExistence type="inferred from homology"/>
<comment type="similarity">
    <text evidence="5">Belongs to the OXA1/ALB3/YidC family.</text>
</comment>
<dbReference type="InterPro" id="IPR028055">
    <property type="entry name" value="YidC/Oxa/ALB_C"/>
</dbReference>
<protein>
    <submittedName>
        <fullName evidence="8">Mitochondrial inner membrane protein COX18</fullName>
    </submittedName>
</protein>
<dbReference type="GO" id="GO:0032979">
    <property type="term" value="P:protein insertion into mitochondrial inner membrane from matrix"/>
    <property type="evidence" value="ECO:0007669"/>
    <property type="project" value="TreeGrafter"/>
</dbReference>
<evidence type="ECO:0000256" key="3">
    <source>
        <dbReference type="ARBA" id="ARBA00022989"/>
    </source>
</evidence>
<reference evidence="8" key="1">
    <citation type="submission" date="2014-11" db="EMBL/GenBank/DDBJ databases">
        <authorList>
            <person name="Geib S."/>
        </authorList>
    </citation>
    <scope>NUCLEOTIDE SEQUENCE</scope>
</reference>
<dbReference type="EMBL" id="GBXI01000387">
    <property type="protein sequence ID" value="JAD13905.1"/>
    <property type="molecule type" value="Transcribed_RNA"/>
</dbReference>
<reference evidence="8" key="2">
    <citation type="journal article" date="2015" name="Gigascience">
        <title>Reconstructing a comprehensive transcriptome assembly of a white-pupal translocated strain of the pest fruit fly Bactrocera cucurbitae.</title>
        <authorList>
            <person name="Sim S.B."/>
            <person name="Calla B."/>
            <person name="Hall B."/>
            <person name="DeRego T."/>
            <person name="Geib S.M."/>
        </authorList>
    </citation>
    <scope>NUCLEOTIDE SEQUENCE</scope>
</reference>